<dbReference type="STRING" id="1921803.NIES593_07195"/>
<proteinExistence type="inferred from homology"/>
<dbReference type="InterPro" id="IPR004893">
    <property type="entry name" value="NifW"/>
</dbReference>
<comment type="caution">
    <text evidence="5">The sequence shown here is derived from an EMBL/GenBank/DDBJ whole genome shotgun (WGS) entry which is preliminary data.</text>
</comment>
<keyword evidence="3 4" id="KW-0535">Nitrogen fixation</keyword>
<evidence type="ECO:0000256" key="3">
    <source>
        <dbReference type="ARBA" id="ARBA00023231"/>
    </source>
</evidence>
<keyword evidence="6" id="KW-1185">Reference proteome</keyword>
<dbReference type="GO" id="GO:0009399">
    <property type="term" value="P:nitrogen fixation"/>
    <property type="evidence" value="ECO:0007669"/>
    <property type="project" value="UniProtKB-UniRule"/>
</dbReference>
<evidence type="ECO:0000313" key="6">
    <source>
        <dbReference type="Proteomes" id="UP000186868"/>
    </source>
</evidence>
<evidence type="ECO:0000256" key="2">
    <source>
        <dbReference type="ARBA" id="ARBA00008351"/>
    </source>
</evidence>
<dbReference type="NCBIfam" id="NF010702">
    <property type="entry name" value="PRK14102.1"/>
    <property type="match status" value="1"/>
</dbReference>
<evidence type="ECO:0000313" key="5">
    <source>
        <dbReference type="EMBL" id="OKH24456.1"/>
    </source>
</evidence>
<organism evidence="5 6">
    <name type="scientific">Hydrococcus rivularis NIES-593</name>
    <dbReference type="NCBI Taxonomy" id="1921803"/>
    <lineage>
        <taxon>Bacteria</taxon>
        <taxon>Bacillati</taxon>
        <taxon>Cyanobacteriota</taxon>
        <taxon>Cyanophyceae</taxon>
        <taxon>Pleurocapsales</taxon>
        <taxon>Hydrococcaceae</taxon>
        <taxon>Hydrococcus</taxon>
    </lineage>
</organism>
<dbReference type="RefSeq" id="WP_073598938.1">
    <property type="nucleotide sequence ID" value="NZ_MRCB01000006.1"/>
</dbReference>
<reference evidence="5 6" key="1">
    <citation type="submission" date="2016-11" db="EMBL/GenBank/DDBJ databases">
        <title>Draft Genome Sequences of Nine Cyanobacterial Strains from Diverse Habitats.</title>
        <authorList>
            <person name="Zhu T."/>
            <person name="Hou S."/>
            <person name="Lu X."/>
            <person name="Hess W.R."/>
        </authorList>
    </citation>
    <scope>NUCLEOTIDE SEQUENCE [LARGE SCALE GENOMIC DNA]</scope>
    <source>
        <strain evidence="5 6">NIES-593</strain>
    </source>
</reference>
<name>A0A1U7HLJ2_9CYAN</name>
<accession>A0A1U7HLJ2</accession>
<protein>
    <recommendedName>
        <fullName evidence="4">Nitrogenase-stabilizing/protective protein NifW</fullName>
    </recommendedName>
</protein>
<dbReference type="OrthoDB" id="9811868at2"/>
<dbReference type="HAMAP" id="MF_00529">
    <property type="entry name" value="NifW"/>
    <property type="match status" value="1"/>
</dbReference>
<evidence type="ECO:0000256" key="4">
    <source>
        <dbReference type="HAMAP-Rule" id="MF_00529"/>
    </source>
</evidence>
<dbReference type="Pfam" id="PF03206">
    <property type="entry name" value="NifW"/>
    <property type="match status" value="1"/>
</dbReference>
<comment type="similarity">
    <text evidence="2 4">Belongs to the NifW family.</text>
</comment>
<comment type="subunit">
    <text evidence="4">Homotrimer; associates with NifD.</text>
</comment>
<dbReference type="AlphaFoldDB" id="A0A1U7HLJ2"/>
<dbReference type="EMBL" id="MRCB01000006">
    <property type="protein sequence ID" value="OKH24456.1"/>
    <property type="molecule type" value="Genomic_DNA"/>
</dbReference>
<comment type="function">
    <text evidence="1 4">May protect the nitrogenase Fe-Mo protein from oxidative damage.</text>
</comment>
<sequence>MTLTTATKRTLAEFRKLTDAEDYLQFFNLPYRQDFVNVNRLHILKQFALLIAKIDEVFPNVSEEERLEKYRLALTEAYELFQTASPLETKLFKVFNETPKNFVSLESLAKKAGVI</sequence>
<dbReference type="Proteomes" id="UP000186868">
    <property type="component" value="Unassembled WGS sequence"/>
</dbReference>
<evidence type="ECO:0000256" key="1">
    <source>
        <dbReference type="ARBA" id="ARBA00002247"/>
    </source>
</evidence>
<dbReference type="PIRSF" id="PIRSF005790">
    <property type="entry name" value="NifW"/>
    <property type="match status" value="1"/>
</dbReference>
<gene>
    <name evidence="4 5" type="primary">nifW</name>
    <name evidence="5" type="ORF">NIES593_07195</name>
</gene>